<evidence type="ECO:0000313" key="1">
    <source>
        <dbReference type="EMBL" id="GGY17111.1"/>
    </source>
</evidence>
<proteinExistence type="predicted"/>
<reference evidence="2" key="1">
    <citation type="journal article" date="2019" name="Int. J. Syst. Evol. Microbiol.">
        <title>The Global Catalogue of Microorganisms (GCM) 10K type strain sequencing project: providing services to taxonomists for standard genome sequencing and annotation.</title>
        <authorList>
            <consortium name="The Broad Institute Genomics Platform"/>
            <consortium name="The Broad Institute Genome Sequencing Center for Infectious Disease"/>
            <person name="Wu L."/>
            <person name="Ma J."/>
        </authorList>
    </citation>
    <scope>NUCLEOTIDE SEQUENCE [LARGE SCALE GENOMIC DNA]</scope>
    <source>
        <strain evidence="2">JCM 4957</strain>
    </source>
</reference>
<comment type="caution">
    <text evidence="1">The sequence shown here is derived from an EMBL/GenBank/DDBJ whole genome shotgun (WGS) entry which is preliminary data.</text>
</comment>
<accession>A0ABQ2ZI41</accession>
<protein>
    <recommendedName>
        <fullName evidence="3">Aminoglycoside phosphotransferase domain-containing protein</fullName>
    </recommendedName>
</protein>
<dbReference type="EMBL" id="BMWE01000006">
    <property type="protein sequence ID" value="GGY17111.1"/>
    <property type="molecule type" value="Genomic_DNA"/>
</dbReference>
<dbReference type="RefSeq" id="WP_190197744.1">
    <property type="nucleotide sequence ID" value="NZ_BMWE01000006.1"/>
</dbReference>
<dbReference type="InterPro" id="IPR011009">
    <property type="entry name" value="Kinase-like_dom_sf"/>
</dbReference>
<evidence type="ECO:0008006" key="3">
    <source>
        <dbReference type="Google" id="ProtNLM"/>
    </source>
</evidence>
<name>A0ABQ2ZI41_9ACTN</name>
<organism evidence="1 2">
    <name type="scientific">Streptomyces djakartensis</name>
    <dbReference type="NCBI Taxonomy" id="68193"/>
    <lineage>
        <taxon>Bacteria</taxon>
        <taxon>Bacillati</taxon>
        <taxon>Actinomycetota</taxon>
        <taxon>Actinomycetes</taxon>
        <taxon>Kitasatosporales</taxon>
        <taxon>Streptomycetaceae</taxon>
        <taxon>Streptomyces</taxon>
    </lineage>
</organism>
<dbReference type="SUPFAM" id="SSF56112">
    <property type="entry name" value="Protein kinase-like (PK-like)"/>
    <property type="match status" value="1"/>
</dbReference>
<gene>
    <name evidence="1" type="ORF">GCM10010384_23840</name>
</gene>
<sequence>MNRIEWQNLPSAARIAVERHTGPAQAAEAPPHGVMSRLACTVSTSTGRAFVKGTRRDDPQAWVYRHEANVTRIAPCAPKVLWEADAGGWLLYGYEYVHGRHPDLTPGSRDLVQLVRTLSVLTEAPWPETLHKKPLHSRWTEFLSEDVPSGLQGRGLAHTDTSPHNMLITPAGELLLLIVPFQSVATRPLT</sequence>
<dbReference type="Proteomes" id="UP000653308">
    <property type="component" value="Unassembled WGS sequence"/>
</dbReference>
<evidence type="ECO:0000313" key="2">
    <source>
        <dbReference type="Proteomes" id="UP000653308"/>
    </source>
</evidence>
<keyword evidence="2" id="KW-1185">Reference proteome</keyword>